<reference evidence="1 2" key="1">
    <citation type="journal article" date="2024" name="G3 (Bethesda)">
        <title>Genome assembly of Hibiscus sabdariffa L. provides insights into metabolisms of medicinal natural products.</title>
        <authorList>
            <person name="Kim T."/>
        </authorList>
    </citation>
    <scope>NUCLEOTIDE SEQUENCE [LARGE SCALE GENOMIC DNA]</scope>
    <source>
        <strain evidence="1">TK-2024</strain>
        <tissue evidence="1">Old leaves</tissue>
    </source>
</reference>
<organism evidence="1 2">
    <name type="scientific">Hibiscus sabdariffa</name>
    <name type="common">roselle</name>
    <dbReference type="NCBI Taxonomy" id="183260"/>
    <lineage>
        <taxon>Eukaryota</taxon>
        <taxon>Viridiplantae</taxon>
        <taxon>Streptophyta</taxon>
        <taxon>Embryophyta</taxon>
        <taxon>Tracheophyta</taxon>
        <taxon>Spermatophyta</taxon>
        <taxon>Magnoliopsida</taxon>
        <taxon>eudicotyledons</taxon>
        <taxon>Gunneridae</taxon>
        <taxon>Pentapetalae</taxon>
        <taxon>rosids</taxon>
        <taxon>malvids</taxon>
        <taxon>Malvales</taxon>
        <taxon>Malvaceae</taxon>
        <taxon>Malvoideae</taxon>
        <taxon>Hibiscus</taxon>
    </lineage>
</organism>
<sequence length="102" mass="10574">MKNQGSGTFQSHLVDPTVTGYHGATGGGVGFLTKIWRFAKSGVSEDQFALSFGVEGGCGGGIARQVQLSSLPTGFLFGIDLSSVKYTADATSIRLHGDIFAS</sequence>
<dbReference type="EMBL" id="JBBPBM010000009">
    <property type="protein sequence ID" value="KAK8568646.1"/>
    <property type="molecule type" value="Genomic_DNA"/>
</dbReference>
<comment type="caution">
    <text evidence="1">The sequence shown here is derived from an EMBL/GenBank/DDBJ whole genome shotgun (WGS) entry which is preliminary data.</text>
</comment>
<evidence type="ECO:0000313" key="2">
    <source>
        <dbReference type="Proteomes" id="UP001472677"/>
    </source>
</evidence>
<evidence type="ECO:0000313" key="1">
    <source>
        <dbReference type="EMBL" id="KAK8568646.1"/>
    </source>
</evidence>
<protein>
    <submittedName>
        <fullName evidence="1">Uncharacterized protein</fullName>
    </submittedName>
</protein>
<name>A0ABR2F109_9ROSI</name>
<dbReference type="Proteomes" id="UP001472677">
    <property type="component" value="Unassembled WGS sequence"/>
</dbReference>
<gene>
    <name evidence="1" type="ORF">V6N12_007194</name>
</gene>
<keyword evidence="2" id="KW-1185">Reference proteome</keyword>
<proteinExistence type="predicted"/>
<accession>A0ABR2F109</accession>